<evidence type="ECO:0000313" key="4">
    <source>
        <dbReference type="EMBL" id="PRW39190.1"/>
    </source>
</evidence>
<proteinExistence type="predicted"/>
<dbReference type="InterPro" id="IPR051477">
    <property type="entry name" value="Expansin_CellWall"/>
</dbReference>
<dbReference type="PANTHER" id="PTHR31836:SF21">
    <property type="entry name" value="EXPANSIN-LIKE PROTEIN 7"/>
    <property type="match status" value="1"/>
</dbReference>
<dbReference type="InterPro" id="IPR036908">
    <property type="entry name" value="RlpA-like_sf"/>
</dbReference>
<dbReference type="EMBL" id="LHPG02000014">
    <property type="protein sequence ID" value="PRW39190.1"/>
    <property type="molecule type" value="Genomic_DNA"/>
</dbReference>
<name>A0A2P6TIX8_CHLSO</name>
<dbReference type="OrthoDB" id="512564at2759"/>
<sequence>MVSLRSLLVALFCTAGFAAAKYSGDGTAYSDDYEKDSTGFNACGFGDLADKWEKYFCALPNSMFENGHCGRCVRVCGADSCVVAKVVDACASCSYGDIDLSKRALKKSTGYEWDRKAVTWSFVSCDSGEEESSPKKKSGGKGKGKKSSDRQSKKKCQYGRWKKSGKCKKAKDVDGTAYSGDGEKDNTGFNACGFGSIGDHWEKYYAAVPEGMFKKSKCGKCANVCGADGCVLAKVVDACASCSYGDIDLSKRALKDATGFEWDRKSVTWEYTSCDGGDSSSSSSKKSKKSKKSSSNRKLAEEARQLSNLFD</sequence>
<dbReference type="CDD" id="cd22191">
    <property type="entry name" value="DPBB_RlpA_EXP_N-like"/>
    <property type="match status" value="2"/>
</dbReference>
<evidence type="ECO:0000256" key="2">
    <source>
        <dbReference type="SAM" id="MobiDB-lite"/>
    </source>
</evidence>
<feature type="chain" id="PRO_5015153041" evidence="3">
    <location>
        <begin position="21"/>
        <end position="311"/>
    </location>
</feature>
<dbReference type="Proteomes" id="UP000239899">
    <property type="component" value="Unassembled WGS sequence"/>
</dbReference>
<keyword evidence="5" id="KW-1185">Reference proteome</keyword>
<protein>
    <submittedName>
        <fullName evidence="4">Non-catalytic module family expn</fullName>
    </submittedName>
</protein>
<dbReference type="Gene3D" id="2.40.40.10">
    <property type="entry name" value="RlpA-like domain"/>
    <property type="match status" value="2"/>
</dbReference>
<dbReference type="PANTHER" id="PTHR31836">
    <property type="match status" value="1"/>
</dbReference>
<comment type="caution">
    <text evidence="4">The sequence shown here is derived from an EMBL/GenBank/DDBJ whole genome shotgun (WGS) entry which is preliminary data.</text>
</comment>
<accession>A0A2P6TIX8</accession>
<evidence type="ECO:0000256" key="1">
    <source>
        <dbReference type="ARBA" id="ARBA00022729"/>
    </source>
</evidence>
<feature type="region of interest" description="Disordered" evidence="2">
    <location>
        <begin position="126"/>
        <end position="160"/>
    </location>
</feature>
<organism evidence="4 5">
    <name type="scientific">Chlorella sorokiniana</name>
    <name type="common">Freshwater green alga</name>
    <dbReference type="NCBI Taxonomy" id="3076"/>
    <lineage>
        <taxon>Eukaryota</taxon>
        <taxon>Viridiplantae</taxon>
        <taxon>Chlorophyta</taxon>
        <taxon>core chlorophytes</taxon>
        <taxon>Trebouxiophyceae</taxon>
        <taxon>Chlorellales</taxon>
        <taxon>Chlorellaceae</taxon>
        <taxon>Chlorella clade</taxon>
        <taxon>Chlorella</taxon>
    </lineage>
</organism>
<evidence type="ECO:0000256" key="3">
    <source>
        <dbReference type="SAM" id="SignalP"/>
    </source>
</evidence>
<reference evidence="4 5" key="1">
    <citation type="journal article" date="2018" name="Plant J.">
        <title>Genome sequences of Chlorella sorokiniana UTEX 1602 and Micractinium conductrix SAG 241.80: implications to maltose excretion by a green alga.</title>
        <authorList>
            <person name="Arriola M.B."/>
            <person name="Velmurugan N."/>
            <person name="Zhang Y."/>
            <person name="Plunkett M.H."/>
            <person name="Hondzo H."/>
            <person name="Barney B.M."/>
        </authorList>
    </citation>
    <scope>NUCLEOTIDE SEQUENCE [LARGE SCALE GENOMIC DNA]</scope>
    <source>
        <strain evidence="5">UTEX 1602</strain>
    </source>
</reference>
<feature type="signal peptide" evidence="3">
    <location>
        <begin position="1"/>
        <end position="20"/>
    </location>
</feature>
<dbReference type="AlphaFoldDB" id="A0A2P6TIX8"/>
<evidence type="ECO:0000313" key="5">
    <source>
        <dbReference type="Proteomes" id="UP000239899"/>
    </source>
</evidence>
<gene>
    <name evidence="4" type="ORF">C2E21_7065</name>
</gene>
<feature type="compositionally biased region" description="Basic residues" evidence="2">
    <location>
        <begin position="285"/>
        <end position="295"/>
    </location>
</feature>
<dbReference type="SUPFAM" id="SSF50685">
    <property type="entry name" value="Barwin-like endoglucanases"/>
    <property type="match status" value="2"/>
</dbReference>
<feature type="compositionally biased region" description="Basic residues" evidence="2">
    <location>
        <begin position="135"/>
        <end position="145"/>
    </location>
</feature>
<keyword evidence="1 3" id="KW-0732">Signal</keyword>
<feature type="region of interest" description="Disordered" evidence="2">
    <location>
        <begin position="271"/>
        <end position="311"/>
    </location>
</feature>